<sequence>MTTSTAPTDQSDSANPNPTAVLRRGVVPALELFTGSVTDADVDVLLVPTFVGESGIETSLDMSVTELVQVEVWKALVDIGATGRAEEVVGLPSVPGIDARRIVAVGLGDADAVTEDTLRAAAGAASRALPTEAPGATTVLSLLGVLGIGPATEGHALGGYRYGTAAESDASEPSEPSELRILIAAGDSTAGSEDGTDTVSDADDAFAHACVVVEAVTFARDLVNAPANALYPQSYAALIEQSATDAGLEVEVLDETDLAEQGFGAILGVGQGSQRPPRLVRVSYVPEGVDDPRHVALVGKGVTFDTGGISLKPAAKMDNMISDMGGSAAVVSAVIAASELELPVAVTATVPLAENMPDGLSVRPGDILRHYGGTTTEVLNTDAEGRLILGDALARACEDEPDYLLDTATLTGAQVRALGDRMSAVMGTPTFRDRVAEVGHTVGEETWPMPLPAEIARDITSDVADLRNISTKGWGGMAAAGHYLANFVSDGLPWVHIDVAGPAYNSGSARGYTPRRATGAPVRTIIAVLEDIADTADTADTAEN</sequence>
<proteinExistence type="inferred from homology"/>
<feature type="binding site" evidence="8">
    <location>
        <position position="323"/>
    </location>
    <ligand>
        <name>Mn(2+)</name>
        <dbReference type="ChEBI" id="CHEBI:29035"/>
        <label>2</label>
    </ligand>
</feature>
<dbReference type="Proteomes" id="UP000824190">
    <property type="component" value="Unassembled WGS sequence"/>
</dbReference>
<comment type="cofactor">
    <cofactor evidence="8">
        <name>Mn(2+)</name>
        <dbReference type="ChEBI" id="CHEBI:29035"/>
    </cofactor>
    <text evidence="8">Binds 2 manganese ions per subunit.</text>
</comment>
<dbReference type="GO" id="GO:0006508">
    <property type="term" value="P:proteolysis"/>
    <property type="evidence" value="ECO:0007669"/>
    <property type="project" value="UniProtKB-KW"/>
</dbReference>
<dbReference type="SUPFAM" id="SSF53187">
    <property type="entry name" value="Zn-dependent exopeptidases"/>
    <property type="match status" value="1"/>
</dbReference>
<reference evidence="11" key="1">
    <citation type="journal article" date="2021" name="PeerJ">
        <title>Extensive microbial diversity within the chicken gut microbiome revealed by metagenomics and culture.</title>
        <authorList>
            <person name="Gilroy R."/>
            <person name="Ravi A."/>
            <person name="Getino M."/>
            <person name="Pursley I."/>
            <person name="Horton D.L."/>
            <person name="Alikhan N.F."/>
            <person name="Baker D."/>
            <person name="Gharbi K."/>
            <person name="Hall N."/>
            <person name="Watson M."/>
            <person name="Adriaenssens E.M."/>
            <person name="Foster-Nyarko E."/>
            <person name="Jarju S."/>
            <person name="Secka A."/>
            <person name="Antonio M."/>
            <person name="Oren A."/>
            <person name="Chaudhuri R.R."/>
            <person name="La Ragione R."/>
            <person name="Hildebrand F."/>
            <person name="Pallen M.J."/>
        </authorList>
    </citation>
    <scope>NUCLEOTIDE SEQUENCE</scope>
    <source>
        <strain evidence="11">CHK32-1732</strain>
    </source>
</reference>
<keyword evidence="5 8" id="KW-0645">Protease</keyword>
<dbReference type="HAMAP" id="MF_00181">
    <property type="entry name" value="Cytosol_peptidase_M17"/>
    <property type="match status" value="1"/>
</dbReference>
<dbReference type="InterPro" id="IPR023042">
    <property type="entry name" value="Peptidase_M17_leu_NH2_pept"/>
</dbReference>
<reference evidence="11" key="2">
    <citation type="submission" date="2021-04" db="EMBL/GenBank/DDBJ databases">
        <authorList>
            <person name="Gilroy R."/>
        </authorList>
    </citation>
    <scope>NUCLEOTIDE SEQUENCE</scope>
    <source>
        <strain evidence="11">CHK32-1732</strain>
    </source>
</reference>
<dbReference type="InterPro" id="IPR000819">
    <property type="entry name" value="Peptidase_M17_C"/>
</dbReference>
<dbReference type="Gene3D" id="3.40.630.10">
    <property type="entry name" value="Zn peptidases"/>
    <property type="match status" value="1"/>
</dbReference>
<evidence type="ECO:0000259" key="10">
    <source>
        <dbReference type="PROSITE" id="PS00631"/>
    </source>
</evidence>
<dbReference type="AlphaFoldDB" id="A0A9D1UN91"/>
<dbReference type="InterPro" id="IPR011356">
    <property type="entry name" value="Leucine_aapep/pepB"/>
</dbReference>
<keyword evidence="6 8" id="KW-0378">Hydrolase</keyword>
<evidence type="ECO:0000256" key="2">
    <source>
        <dbReference type="ARBA" id="ARBA00000967"/>
    </source>
</evidence>
<evidence type="ECO:0000313" key="12">
    <source>
        <dbReference type="Proteomes" id="UP000824190"/>
    </source>
</evidence>
<dbReference type="EC" id="3.4.11.1" evidence="8"/>
<keyword evidence="8" id="KW-0464">Manganese</keyword>
<organism evidence="11 12">
    <name type="scientific">Candidatus Corynebacterium avicola</name>
    <dbReference type="NCBI Taxonomy" id="2838527"/>
    <lineage>
        <taxon>Bacteria</taxon>
        <taxon>Bacillati</taxon>
        <taxon>Actinomycetota</taxon>
        <taxon>Actinomycetes</taxon>
        <taxon>Mycobacteriales</taxon>
        <taxon>Corynebacteriaceae</taxon>
        <taxon>Corynebacterium</taxon>
    </lineage>
</organism>
<dbReference type="SUPFAM" id="SSF52949">
    <property type="entry name" value="Macro domain-like"/>
    <property type="match status" value="1"/>
</dbReference>
<feature type="region of interest" description="Disordered" evidence="9">
    <location>
        <begin position="1"/>
        <end position="20"/>
    </location>
</feature>
<evidence type="ECO:0000256" key="8">
    <source>
        <dbReference type="HAMAP-Rule" id="MF_00181"/>
    </source>
</evidence>
<keyword evidence="8" id="KW-0479">Metal-binding</keyword>
<comment type="function">
    <text evidence="7 8">Presumably involved in the processing and regular turnover of intracellular proteins. Catalyzes the removal of unsubstituted N-terminal amino acids from various peptides.</text>
</comment>
<dbReference type="GO" id="GO:0030145">
    <property type="term" value="F:manganese ion binding"/>
    <property type="evidence" value="ECO:0007669"/>
    <property type="project" value="UniProtKB-UniRule"/>
</dbReference>
<comment type="similarity">
    <text evidence="3 8">Belongs to the peptidase M17 family.</text>
</comment>
<feature type="binding site" evidence="8">
    <location>
        <position position="305"/>
    </location>
    <ligand>
        <name>Mn(2+)</name>
        <dbReference type="ChEBI" id="CHEBI:29035"/>
        <label>1</label>
    </ligand>
</feature>
<dbReference type="CDD" id="cd00433">
    <property type="entry name" value="Peptidase_M17"/>
    <property type="match status" value="1"/>
</dbReference>
<feature type="domain" description="Cytosol aminopeptidase" evidence="10">
    <location>
        <begin position="380"/>
        <end position="387"/>
    </location>
</feature>
<feature type="binding site" evidence="8">
    <location>
        <position position="384"/>
    </location>
    <ligand>
        <name>Mn(2+)</name>
        <dbReference type="ChEBI" id="CHEBI:29035"/>
        <label>1</label>
    </ligand>
</feature>
<dbReference type="NCBIfam" id="NF002073">
    <property type="entry name" value="PRK00913.1-2"/>
    <property type="match status" value="1"/>
</dbReference>
<dbReference type="EMBL" id="DXGC01000124">
    <property type="protein sequence ID" value="HIW92821.1"/>
    <property type="molecule type" value="Genomic_DNA"/>
</dbReference>
<dbReference type="PRINTS" id="PR00481">
    <property type="entry name" value="LAMNOPPTDASE"/>
</dbReference>
<evidence type="ECO:0000256" key="5">
    <source>
        <dbReference type="ARBA" id="ARBA00022670"/>
    </source>
</evidence>
<evidence type="ECO:0000256" key="9">
    <source>
        <dbReference type="SAM" id="MobiDB-lite"/>
    </source>
</evidence>
<feature type="compositionally biased region" description="Polar residues" evidence="9">
    <location>
        <begin position="1"/>
        <end position="18"/>
    </location>
</feature>
<dbReference type="PANTHER" id="PTHR11963">
    <property type="entry name" value="LEUCINE AMINOPEPTIDASE-RELATED"/>
    <property type="match status" value="1"/>
</dbReference>
<protein>
    <recommendedName>
        <fullName evidence="8">Probable cytosol aminopeptidase</fullName>
        <ecNumber evidence="8">3.4.11.1</ecNumber>
    </recommendedName>
    <alternativeName>
        <fullName evidence="8">Leucine aminopeptidase</fullName>
        <shortName evidence="8">LAP</shortName>
        <ecNumber evidence="8">3.4.11.10</ecNumber>
    </alternativeName>
    <alternativeName>
        <fullName evidence="8">Leucyl aminopeptidase</fullName>
    </alternativeName>
</protein>
<feature type="binding site" evidence="8">
    <location>
        <position position="382"/>
    </location>
    <ligand>
        <name>Mn(2+)</name>
        <dbReference type="ChEBI" id="CHEBI:29035"/>
        <label>1</label>
    </ligand>
</feature>
<evidence type="ECO:0000256" key="7">
    <source>
        <dbReference type="ARBA" id="ARBA00049972"/>
    </source>
</evidence>
<name>A0A9D1UN91_9CORY</name>
<dbReference type="Pfam" id="PF00883">
    <property type="entry name" value="Peptidase_M17"/>
    <property type="match status" value="1"/>
</dbReference>
<dbReference type="Pfam" id="PF02789">
    <property type="entry name" value="Peptidase_M17_N"/>
    <property type="match status" value="1"/>
</dbReference>
<comment type="subcellular location">
    <subcellularLocation>
        <location evidence="8">Cytoplasm</location>
    </subcellularLocation>
</comment>
<feature type="binding site" evidence="8">
    <location>
        <position position="300"/>
    </location>
    <ligand>
        <name>Mn(2+)</name>
        <dbReference type="ChEBI" id="CHEBI:29035"/>
        <label>2</label>
    </ligand>
</feature>
<dbReference type="GO" id="GO:0070006">
    <property type="term" value="F:metalloaminopeptidase activity"/>
    <property type="evidence" value="ECO:0007669"/>
    <property type="project" value="InterPro"/>
</dbReference>
<evidence type="ECO:0000256" key="6">
    <source>
        <dbReference type="ARBA" id="ARBA00022801"/>
    </source>
</evidence>
<evidence type="ECO:0000256" key="3">
    <source>
        <dbReference type="ARBA" id="ARBA00009528"/>
    </source>
</evidence>
<evidence type="ECO:0000313" key="11">
    <source>
        <dbReference type="EMBL" id="HIW92821.1"/>
    </source>
</evidence>
<comment type="catalytic activity">
    <reaction evidence="1 8">
        <text>Release of an N-terminal amino acid, Xaa-|-Yaa-, in which Xaa is preferably Leu, but may be other amino acids including Pro although not Arg or Lys, and Yaa may be Pro. Amino acid amides and methyl esters are also readily hydrolyzed, but rates on arylamides are exceedingly low.</text>
        <dbReference type="EC" id="3.4.11.1"/>
    </reaction>
</comment>
<comment type="catalytic activity">
    <reaction evidence="2 8">
        <text>Release of an N-terminal amino acid, preferentially leucine, but not glutamic or aspartic acids.</text>
        <dbReference type="EC" id="3.4.11.10"/>
    </reaction>
</comment>
<gene>
    <name evidence="8" type="primary">pepA</name>
    <name evidence="11" type="ORF">H9870_14300</name>
</gene>
<dbReference type="EC" id="3.4.11.10" evidence="8"/>
<keyword evidence="4 8" id="KW-0031">Aminopeptidase</keyword>
<feature type="active site" evidence="8">
    <location>
        <position position="386"/>
    </location>
</feature>
<dbReference type="InterPro" id="IPR043472">
    <property type="entry name" value="Macro_dom-like"/>
</dbReference>
<dbReference type="InterPro" id="IPR008283">
    <property type="entry name" value="Peptidase_M17_N"/>
</dbReference>
<keyword evidence="8" id="KW-0963">Cytoplasm</keyword>
<feature type="binding site" evidence="8">
    <location>
        <position position="305"/>
    </location>
    <ligand>
        <name>Mn(2+)</name>
        <dbReference type="ChEBI" id="CHEBI:29035"/>
        <label>2</label>
    </ligand>
</feature>
<evidence type="ECO:0000256" key="1">
    <source>
        <dbReference type="ARBA" id="ARBA00000135"/>
    </source>
</evidence>
<evidence type="ECO:0000256" key="4">
    <source>
        <dbReference type="ARBA" id="ARBA00022438"/>
    </source>
</evidence>
<feature type="active site" evidence="8">
    <location>
        <position position="312"/>
    </location>
</feature>
<dbReference type="PANTHER" id="PTHR11963:SF23">
    <property type="entry name" value="CYTOSOL AMINOPEPTIDASE"/>
    <property type="match status" value="1"/>
</dbReference>
<dbReference type="GO" id="GO:0005737">
    <property type="term" value="C:cytoplasm"/>
    <property type="evidence" value="ECO:0007669"/>
    <property type="project" value="UniProtKB-SubCell"/>
</dbReference>
<feature type="binding site" evidence="8">
    <location>
        <position position="384"/>
    </location>
    <ligand>
        <name>Mn(2+)</name>
        <dbReference type="ChEBI" id="CHEBI:29035"/>
        <label>2</label>
    </ligand>
</feature>
<comment type="caution">
    <text evidence="11">The sequence shown here is derived from an EMBL/GenBank/DDBJ whole genome shotgun (WGS) entry which is preliminary data.</text>
</comment>
<dbReference type="Gene3D" id="3.40.220.10">
    <property type="entry name" value="Leucine Aminopeptidase, subunit E, domain 1"/>
    <property type="match status" value="1"/>
</dbReference>
<dbReference type="PROSITE" id="PS00631">
    <property type="entry name" value="CYTOSOL_AP"/>
    <property type="match status" value="1"/>
</dbReference>
<accession>A0A9D1UN91</accession>